<dbReference type="Proteomes" id="UP000245753">
    <property type="component" value="Unassembled WGS sequence"/>
</dbReference>
<sequence length="251" mass="28239">MVTTMENVEDPGVALLDTCDVADLFQRCDPEGYATARRRFYREVSINPFKKHPEAMLRLIEWSFCDWFAFECAVEGSSIGDDGDDGGPRFRVCPEGKTGKSPYLVTAERLYDCDGIDAAQLSDMRDVDATNFASIFWIDDANAVKSLMRVEDVMNGGRYELHCPSDSAKYDGAHGGTIVNRIAKVRGVWRPCAIAIYESRRPDTRQTRDMLVESFGPCGYQPDFPGLLRFFYGRAKDTGLGWEDLVALMYE</sequence>
<comment type="caution">
    <text evidence="1">The sequence shown here is derived from an EMBL/GenBank/DDBJ whole genome shotgun (WGS) entry which is preliminary data.</text>
</comment>
<organism evidence="1 2">
    <name type="scientific">Bifidobacterium catulorum</name>
    <dbReference type="NCBI Taxonomy" id="1630173"/>
    <lineage>
        <taxon>Bacteria</taxon>
        <taxon>Bacillati</taxon>
        <taxon>Actinomycetota</taxon>
        <taxon>Actinomycetes</taxon>
        <taxon>Bifidobacteriales</taxon>
        <taxon>Bifidobacteriaceae</taxon>
        <taxon>Bifidobacterium</taxon>
    </lineage>
</organism>
<gene>
    <name evidence="1" type="ORF">DF200_05070</name>
</gene>
<name>A0A2U2MSS5_9BIFI</name>
<reference evidence="1 2" key="1">
    <citation type="journal article" date="2018" name="Int. J. Syst. Evol. Microbiol.">
        <title>Bifidobacterium catulorum sp. nov., a novel taxon from the faeces of the baby common marmoset (Callithrix jacchus).</title>
        <authorList>
            <person name="Modesto M."/>
            <person name="Michelini S."/>
            <person name="Oki K."/>
            <person name="Biavati B."/>
            <person name="Watanabe K."/>
            <person name="Mattarelli P."/>
        </authorList>
    </citation>
    <scope>NUCLEOTIDE SEQUENCE [LARGE SCALE GENOMIC DNA]</scope>
    <source>
        <strain evidence="1 2">MRM 8.19</strain>
    </source>
</reference>
<proteinExistence type="predicted"/>
<dbReference type="RefSeq" id="WP_109137199.1">
    <property type="nucleotide sequence ID" value="NZ_QFFN01000010.1"/>
</dbReference>
<dbReference type="EMBL" id="QFFN01000010">
    <property type="protein sequence ID" value="PWG59907.1"/>
    <property type="molecule type" value="Genomic_DNA"/>
</dbReference>
<dbReference type="OrthoDB" id="3237341at2"/>
<protein>
    <submittedName>
        <fullName evidence="1">Uncharacterized protein</fullName>
    </submittedName>
</protein>
<dbReference type="AlphaFoldDB" id="A0A2U2MSS5"/>
<evidence type="ECO:0000313" key="2">
    <source>
        <dbReference type="Proteomes" id="UP000245753"/>
    </source>
</evidence>
<accession>A0A2U2MSS5</accession>
<evidence type="ECO:0000313" key="1">
    <source>
        <dbReference type="EMBL" id="PWG59907.1"/>
    </source>
</evidence>
<keyword evidence="2" id="KW-1185">Reference proteome</keyword>